<name>A0A7U7DJA5_XANCJ</name>
<accession>A0A7U7DJA5</accession>
<comment type="similarity">
    <text evidence="1">Belongs to the 'GDXG' lipolytic enzyme family.</text>
</comment>
<evidence type="ECO:0000313" key="3">
    <source>
        <dbReference type="EMBL" id="CAD0346237.1"/>
    </source>
</evidence>
<organism evidence="3">
    <name type="scientific">Xanthomonas campestris pv. juglandis</name>
    <name type="common">Xanthomonas arboricola pv. juglandis</name>
    <dbReference type="NCBI Taxonomy" id="195709"/>
    <lineage>
        <taxon>Bacteria</taxon>
        <taxon>Pseudomonadati</taxon>
        <taxon>Pseudomonadota</taxon>
        <taxon>Gammaproteobacteria</taxon>
        <taxon>Lysobacterales</taxon>
        <taxon>Lysobacteraceae</taxon>
        <taxon>Xanthomonas</taxon>
    </lineage>
</organism>
<dbReference type="PROSITE" id="PS01173">
    <property type="entry name" value="LIPASE_GDXG_HIS"/>
    <property type="match status" value="1"/>
</dbReference>
<dbReference type="InterPro" id="IPR029058">
    <property type="entry name" value="AB_hydrolase_fold"/>
</dbReference>
<evidence type="ECO:0000256" key="1">
    <source>
        <dbReference type="ARBA" id="ARBA00010515"/>
    </source>
</evidence>
<dbReference type="InterPro" id="IPR050300">
    <property type="entry name" value="GDXG_lipolytic_enzyme"/>
</dbReference>
<proteinExistence type="inferred from homology"/>
<dbReference type="RefSeq" id="WP_039515741.1">
    <property type="nucleotide sequence ID" value="NZ_CP012251.1"/>
</dbReference>
<evidence type="ECO:0000256" key="2">
    <source>
        <dbReference type="ARBA" id="ARBA00022801"/>
    </source>
</evidence>
<dbReference type="PANTHER" id="PTHR48081:SF30">
    <property type="entry name" value="ACETYL-HYDROLASE LIPR-RELATED"/>
    <property type="match status" value="1"/>
</dbReference>
<gene>
    <name evidence="3" type="ORF">XSP_004433</name>
</gene>
<dbReference type="AlphaFoldDB" id="A0A7U7DJA5"/>
<sequence>MTRHWLNKTLALALICTACSVHATAAEPAPPATASARDGIRHVPAFDLPVSEYLSPAARAHMAAGVARADPLDKADNATLLKQLPSIRADTERWAKGVIAQLRTRYAVEITPETWNGVPVLRVEPRTRTPEQAKRMLIELHGGSFVMGSAASFGLMEAIPLAAMTGMTVVAVDYRMGPEHHFPAASEDVAAVYRAALKTYPPERIGLFGCSAGGVLTGESLAWFAKEKLPMPAAAGLFCAAGDARYRGDSRIVVAAVNDALLPDKAGALPIWEDLYYGDNVDFHDPLVSPVFSDAVLQQFPPTLFLTATRAAELSNAAYTHARLVDLGRESDLHVWDGLGHAFHLTNALPESQQALRVAARFFSKHLGLPPPPLAAPR</sequence>
<dbReference type="InterPro" id="IPR002168">
    <property type="entry name" value="Lipase_GDXG_HIS_AS"/>
</dbReference>
<dbReference type="EMBL" id="LR824643">
    <property type="protein sequence ID" value="CAD0346237.1"/>
    <property type="molecule type" value="Genomic_DNA"/>
</dbReference>
<dbReference type="Gene3D" id="3.40.50.1820">
    <property type="entry name" value="alpha/beta hydrolase"/>
    <property type="match status" value="1"/>
</dbReference>
<reference evidence="3" key="1">
    <citation type="submission" date="2020-07" db="EMBL/GenBank/DDBJ databases">
        <authorList>
            <person name="Teixeira M."/>
        </authorList>
    </citation>
    <scope>NUCLEOTIDE SEQUENCE</scope>
    <source>
        <strain evidence="3">Xanthomonas arboricola pv. juglandis CPBF 427</strain>
    </source>
</reference>
<dbReference type="GO" id="GO:0004806">
    <property type="term" value="F:triacylglycerol lipase activity"/>
    <property type="evidence" value="ECO:0007669"/>
    <property type="project" value="TreeGrafter"/>
</dbReference>
<protein>
    <submittedName>
        <fullName evidence="3">Alpha/beta hydrolase</fullName>
    </submittedName>
</protein>
<dbReference type="SUPFAM" id="SSF53474">
    <property type="entry name" value="alpha/beta-Hydrolases"/>
    <property type="match status" value="1"/>
</dbReference>
<dbReference type="PANTHER" id="PTHR48081">
    <property type="entry name" value="AB HYDROLASE SUPERFAMILY PROTEIN C4A8.06C"/>
    <property type="match status" value="1"/>
</dbReference>
<dbReference type="InterPro" id="IPR013094">
    <property type="entry name" value="AB_hydrolase_3"/>
</dbReference>
<dbReference type="Pfam" id="PF07859">
    <property type="entry name" value="Abhydrolase_3"/>
    <property type="match status" value="1"/>
</dbReference>
<keyword evidence="2 3" id="KW-0378">Hydrolase</keyword>